<dbReference type="Gene3D" id="3.40.50.150">
    <property type="entry name" value="Vaccinia Virus protein VP39"/>
    <property type="match status" value="1"/>
</dbReference>
<reference evidence="1 2" key="1">
    <citation type="submission" date="2020-08" db="EMBL/GenBank/DDBJ databases">
        <title>Genome public.</title>
        <authorList>
            <person name="Liu C."/>
            <person name="Sun Q."/>
        </authorList>
    </citation>
    <scope>NUCLEOTIDE SEQUENCE [LARGE SCALE GENOMIC DNA]</scope>
    <source>
        <strain evidence="1 2">M29</strain>
    </source>
</reference>
<evidence type="ECO:0000313" key="2">
    <source>
        <dbReference type="Proteomes" id="UP000649826"/>
    </source>
</evidence>
<dbReference type="PIRSF" id="PIRSF018637">
    <property type="entry name" value="TrmK"/>
    <property type="match status" value="1"/>
</dbReference>
<proteinExistence type="predicted"/>
<dbReference type="PANTHER" id="PTHR38451">
    <property type="entry name" value="TRNA (ADENINE(22)-N(1))-METHYLTRANSFERASE"/>
    <property type="match status" value="1"/>
</dbReference>
<dbReference type="Pfam" id="PF12847">
    <property type="entry name" value="Methyltransf_18"/>
    <property type="match status" value="1"/>
</dbReference>
<name>A0ABR7IG75_9FIRM</name>
<keyword evidence="2" id="KW-1185">Reference proteome</keyword>
<sequence>MQLSKRLSAVAGLVTRGNRLVDVGCDHGYLPVYLYLNHMIPSAIAMDVRPGPLSRAEEHITQYGLGEYIETRLSDGLAALGTDEGDTLVIAGMGGPLMERILTEGRTVRESFQEMILQPQSDIPHFRRFLKMEGWRIEEERIIREDGKFYPMMKAVHGEKENFLPGKPYTLSEWFGGMLLERQDPVLGEYLKRELGIRDRILEKLQNAPNPGQRLEEVREEKRVILTALEKYESI</sequence>
<evidence type="ECO:0000313" key="1">
    <source>
        <dbReference type="EMBL" id="MBC5778974.1"/>
    </source>
</evidence>
<keyword evidence="1" id="KW-0489">Methyltransferase</keyword>
<comment type="caution">
    <text evidence="1">The sequence shown here is derived from an EMBL/GenBank/DDBJ whole genome shotgun (WGS) entry which is preliminary data.</text>
</comment>
<dbReference type="InterPro" id="IPR029063">
    <property type="entry name" value="SAM-dependent_MTases_sf"/>
</dbReference>
<dbReference type="PANTHER" id="PTHR38451:SF1">
    <property type="entry name" value="TRNA (ADENINE(22)-N(1))-METHYLTRANSFERASE"/>
    <property type="match status" value="1"/>
</dbReference>
<dbReference type="GO" id="GO:0032259">
    <property type="term" value="P:methylation"/>
    <property type="evidence" value="ECO:0007669"/>
    <property type="project" value="UniProtKB-KW"/>
</dbReference>
<gene>
    <name evidence="1" type="ORF">H8Z82_04745</name>
</gene>
<dbReference type="GO" id="GO:0008168">
    <property type="term" value="F:methyltransferase activity"/>
    <property type="evidence" value="ECO:0007669"/>
    <property type="project" value="UniProtKB-KW"/>
</dbReference>
<accession>A0ABR7IG75</accession>
<organism evidence="1 2">
    <name type="scientific">Blautia difficilis</name>
    <dbReference type="NCBI Taxonomy" id="2763027"/>
    <lineage>
        <taxon>Bacteria</taxon>
        <taxon>Bacillati</taxon>
        <taxon>Bacillota</taxon>
        <taxon>Clostridia</taxon>
        <taxon>Lachnospirales</taxon>
        <taxon>Lachnospiraceae</taxon>
        <taxon>Blautia</taxon>
    </lineage>
</organism>
<dbReference type="Proteomes" id="UP000649826">
    <property type="component" value="Unassembled WGS sequence"/>
</dbReference>
<dbReference type="InterPro" id="IPR006901">
    <property type="entry name" value="TrmK"/>
</dbReference>
<keyword evidence="1" id="KW-0808">Transferase</keyword>
<dbReference type="RefSeq" id="WP_186994431.1">
    <property type="nucleotide sequence ID" value="NZ_JACOQG010000005.1"/>
</dbReference>
<protein>
    <submittedName>
        <fullName evidence="1">SAM-dependent methyltransferase</fullName>
    </submittedName>
</protein>
<dbReference type="EMBL" id="JACOQG010000005">
    <property type="protein sequence ID" value="MBC5778974.1"/>
    <property type="molecule type" value="Genomic_DNA"/>
</dbReference>
<dbReference type="SUPFAM" id="SSF53335">
    <property type="entry name" value="S-adenosyl-L-methionine-dependent methyltransferases"/>
    <property type="match status" value="1"/>
</dbReference>